<organism evidence="1 2">
    <name type="scientific">Bradyrhizobium yuanmingense</name>
    <dbReference type="NCBI Taxonomy" id="108015"/>
    <lineage>
        <taxon>Bacteria</taxon>
        <taxon>Pseudomonadati</taxon>
        <taxon>Pseudomonadota</taxon>
        <taxon>Alphaproteobacteria</taxon>
        <taxon>Hyphomicrobiales</taxon>
        <taxon>Nitrobacteraceae</taxon>
        <taxon>Bradyrhizobium</taxon>
    </lineage>
</organism>
<proteinExistence type="predicted"/>
<evidence type="ECO:0000313" key="2">
    <source>
        <dbReference type="Proteomes" id="UP000183174"/>
    </source>
</evidence>
<sequence length="322" mass="34946">MTLVPRGSWRSVAGRSAGAITVALILQLPQPALAGGITIDSREYKLLLTPTDFAGDPNARAAEFWDGRLKPIISTHLDRRESGESRAKKSFVLRHQRRVSFKDTAGCTLSLAGFSYRERAALTAERGAATVETTLKFRSPDIFISNASSFAGQREAKSKFEEDISIPIQGAKTRSSYSHSVSQKQAGLSPPATLKDVMDTYPGAWSWLESVSTKPPQLGANLIAGPVFAELVFSRAEVDLGHDADAEFDFTFWYPASDASRTQPALVEISFSYNTDDGEVDSNIALRASKLFVAMQSELSAMIAPGSQSKTSWALPSDCQEN</sequence>
<evidence type="ECO:0000313" key="1">
    <source>
        <dbReference type="EMBL" id="SCB28404.1"/>
    </source>
</evidence>
<name>A0A1C3VLN4_9BRAD</name>
<gene>
    <name evidence="1" type="ORF">GA0061099_1004151</name>
</gene>
<accession>A0A1C3VLN4</accession>
<dbReference type="EMBL" id="FMAE01000004">
    <property type="protein sequence ID" value="SCB28404.1"/>
    <property type="molecule type" value="Genomic_DNA"/>
</dbReference>
<protein>
    <submittedName>
        <fullName evidence="1">Uncharacterized protein</fullName>
    </submittedName>
</protein>
<dbReference type="AlphaFoldDB" id="A0A1C3VLN4"/>
<reference evidence="1 2" key="1">
    <citation type="submission" date="2016-08" db="EMBL/GenBank/DDBJ databases">
        <authorList>
            <person name="Seilhamer J.J."/>
        </authorList>
    </citation>
    <scope>NUCLEOTIDE SEQUENCE [LARGE SCALE GENOMIC DNA]</scope>
    <source>
        <strain evidence="1 2">CCBAU 10071</strain>
    </source>
</reference>
<dbReference type="Proteomes" id="UP000183174">
    <property type="component" value="Unassembled WGS sequence"/>
</dbReference>
<dbReference type="RefSeq" id="WP_074447853.1">
    <property type="nucleotide sequence ID" value="NZ_FMAE01000004.1"/>
</dbReference>